<gene>
    <name evidence="3" type="ORF">ACFSAS_06960</name>
</gene>
<sequence length="400" mass="44983">MAESESSTDDAERGAEGAAALLDAAEARVDDLRAARERRETVESEIDDAGEEAVVAAADTYRKAHRLLDQYEDSATGTGDFQAYVEFQDKFLGLLEELSDDVPATDAFEAAAERMDRRRLSEDDFEGARDDLEAAADYVALLDRREETEEAVSKARRDAKLCLRDLDEEIERREETLAFADADLDAPVEELREPIRAYNDAVTEEFREFYESAAAAEVIALLERADSFPLVEFRSPPRDLREFARESPDADEPIPTLLEYADYSGSKLDHYAEDPALLQTTVAVHRTYLERLSADPLTVELPPPTAESLRLWAREAMSLLGRFASEETVARLRTVRDRTRRDDYEELRFVARAHEELDAEARERVNSGAAAAELERLRDARDRLEATLHEETGPTDGSRG</sequence>
<keyword evidence="1" id="KW-0175">Coiled coil</keyword>
<dbReference type="Proteomes" id="UP001597092">
    <property type="component" value="Unassembled WGS sequence"/>
</dbReference>
<name>A0ABD6DVS3_9EURY</name>
<feature type="coiled-coil region" evidence="1">
    <location>
        <begin position="15"/>
        <end position="52"/>
    </location>
</feature>
<evidence type="ECO:0000313" key="4">
    <source>
        <dbReference type="Proteomes" id="UP001597092"/>
    </source>
</evidence>
<evidence type="ECO:0000313" key="3">
    <source>
        <dbReference type="EMBL" id="MFD1685352.1"/>
    </source>
</evidence>
<dbReference type="Pfam" id="PF23432">
    <property type="entry name" value="DUF7118"/>
    <property type="match status" value="1"/>
</dbReference>
<comment type="caution">
    <text evidence="3">The sequence shown here is derived from an EMBL/GenBank/DDBJ whole genome shotgun (WGS) entry which is preliminary data.</text>
</comment>
<keyword evidence="4" id="KW-1185">Reference proteome</keyword>
<dbReference type="RefSeq" id="WP_256306647.1">
    <property type="nucleotide sequence ID" value="NZ_JANHAW010000001.1"/>
</dbReference>
<dbReference type="EMBL" id="JBHUDP010000002">
    <property type="protein sequence ID" value="MFD1685352.1"/>
    <property type="molecule type" value="Genomic_DNA"/>
</dbReference>
<protein>
    <submittedName>
        <fullName evidence="3">Uncharacterized protein</fullName>
    </submittedName>
</protein>
<evidence type="ECO:0000256" key="1">
    <source>
        <dbReference type="SAM" id="Coils"/>
    </source>
</evidence>
<evidence type="ECO:0000256" key="2">
    <source>
        <dbReference type="SAM" id="MobiDB-lite"/>
    </source>
</evidence>
<feature type="coiled-coil region" evidence="1">
    <location>
        <begin position="138"/>
        <end position="183"/>
    </location>
</feature>
<accession>A0ABD6DVS3</accession>
<reference evidence="3 4" key="1">
    <citation type="journal article" date="2019" name="Int. J. Syst. Evol. Microbiol.">
        <title>The Global Catalogue of Microorganisms (GCM) 10K type strain sequencing project: providing services to taxonomists for standard genome sequencing and annotation.</title>
        <authorList>
            <consortium name="The Broad Institute Genomics Platform"/>
            <consortium name="The Broad Institute Genome Sequencing Center for Infectious Disease"/>
            <person name="Wu L."/>
            <person name="Ma J."/>
        </authorList>
    </citation>
    <scope>NUCLEOTIDE SEQUENCE [LARGE SCALE GENOMIC DNA]</scope>
    <source>
        <strain evidence="3 4">CGMCC 1.10387</strain>
    </source>
</reference>
<dbReference type="InterPro" id="IPR055542">
    <property type="entry name" value="DUF7118"/>
</dbReference>
<organism evidence="3 4">
    <name type="scientific">Halobellus litoreus</name>
    <dbReference type="NCBI Taxonomy" id="755310"/>
    <lineage>
        <taxon>Archaea</taxon>
        <taxon>Methanobacteriati</taxon>
        <taxon>Methanobacteriota</taxon>
        <taxon>Stenosarchaea group</taxon>
        <taxon>Halobacteria</taxon>
        <taxon>Halobacteriales</taxon>
        <taxon>Haloferacaceae</taxon>
        <taxon>Halobellus</taxon>
    </lineage>
</organism>
<proteinExistence type="predicted"/>
<dbReference type="AlphaFoldDB" id="A0ABD6DVS3"/>
<feature type="region of interest" description="Disordered" evidence="2">
    <location>
        <begin position="381"/>
        <end position="400"/>
    </location>
</feature>